<protein>
    <submittedName>
        <fullName evidence="2">Uncharacterized protein</fullName>
    </submittedName>
</protein>
<dbReference type="EMBL" id="CYSF01000003">
    <property type="protein sequence ID" value="CUH83323.1"/>
    <property type="molecule type" value="Genomic_DNA"/>
</dbReference>
<dbReference type="OrthoDB" id="6356376at2"/>
<dbReference type="Pfam" id="PF20112">
    <property type="entry name" value="DUF6502"/>
    <property type="match status" value="1"/>
</dbReference>
<evidence type="ECO:0000313" key="3">
    <source>
        <dbReference type="Proteomes" id="UP000051681"/>
    </source>
</evidence>
<dbReference type="RefSeq" id="WP_058317484.1">
    <property type="nucleotide sequence ID" value="NZ_CYSF01000003.1"/>
</dbReference>
<keyword evidence="1" id="KW-0175">Coiled coil</keyword>
<gene>
    <name evidence="2" type="ORF">TM5383_00508</name>
</gene>
<evidence type="ECO:0000313" key="2">
    <source>
        <dbReference type="EMBL" id="CUH83323.1"/>
    </source>
</evidence>
<evidence type="ECO:0000256" key="1">
    <source>
        <dbReference type="SAM" id="Coils"/>
    </source>
</evidence>
<reference evidence="2 3" key="1">
    <citation type="submission" date="2015-09" db="EMBL/GenBank/DDBJ databases">
        <authorList>
            <consortium name="Swine Surveillance"/>
        </authorList>
    </citation>
    <scope>NUCLEOTIDE SEQUENCE [LARGE SCALE GENOMIC DNA]</scope>
    <source>
        <strain evidence="2 3">CECT 8383</strain>
    </source>
</reference>
<dbReference type="Proteomes" id="UP000051681">
    <property type="component" value="Unassembled WGS sequence"/>
</dbReference>
<feature type="coiled-coil region" evidence="1">
    <location>
        <begin position="229"/>
        <end position="256"/>
    </location>
</feature>
<proteinExistence type="predicted"/>
<accession>A0A0N7M1H5</accession>
<name>A0A0N7M1H5_9RHOB</name>
<organism evidence="2 3">
    <name type="scientific">Thalassovita mediterranea</name>
    <dbReference type="NCBI Taxonomy" id="340021"/>
    <lineage>
        <taxon>Bacteria</taxon>
        <taxon>Pseudomonadati</taxon>
        <taxon>Pseudomonadota</taxon>
        <taxon>Alphaproteobacteria</taxon>
        <taxon>Rhodobacterales</taxon>
        <taxon>Roseobacteraceae</taxon>
        <taxon>Thalassovita</taxon>
    </lineage>
</organism>
<dbReference type="STRING" id="340021.TM5383_00508"/>
<keyword evidence="3" id="KW-1185">Reference proteome</keyword>
<dbReference type="AlphaFoldDB" id="A0A0N7M1H5"/>
<sequence length="286" mass="30695">MSDTPQDPFEKALAALLAPLSRAMMARGVTYGSAAEALKRAMLQAALDQLAAEGGNGRISDSKISLMTGLHRKDVKRLRDDSAQCEVKRTVSAAAMVISYWATAPDYLDNKCCPRRLTRAADDAGPGFDDLVRQARIDMAPGTVLQALIEQGAVAEEAEGVYCLKAHTLLPAGGGAEQVAAYEATLSAHLAAATDNLLAPPEGRRHFDRAVRYSHLSEASVEHLRKMSAAKAQELLEEINAEARKLQEADEATQSDADPKRRFVLGAYILPAPLADKTPSTPEDTE</sequence>
<dbReference type="InterPro" id="IPR045445">
    <property type="entry name" value="DUF6502"/>
</dbReference>